<sequence length="64" mass="7286">MIFDLHHLKKANLSYFQHAIRVIVISVKLLLLSIVGIIHAIFPVVFLKTVSNGIKKLYDQISDI</sequence>
<evidence type="ECO:0000313" key="2">
    <source>
        <dbReference type="EMBL" id="SVD36245.1"/>
    </source>
</evidence>
<keyword evidence="1" id="KW-0472">Membrane</keyword>
<dbReference type="AlphaFoldDB" id="A0A382UR24"/>
<dbReference type="InterPro" id="IPR045936">
    <property type="entry name" value="DUF6356"/>
</dbReference>
<evidence type="ECO:0008006" key="3">
    <source>
        <dbReference type="Google" id="ProtNLM"/>
    </source>
</evidence>
<keyword evidence="1" id="KW-0812">Transmembrane</keyword>
<proteinExistence type="predicted"/>
<feature type="transmembrane region" description="Helical" evidence="1">
    <location>
        <begin position="20"/>
        <end position="47"/>
    </location>
</feature>
<accession>A0A382UR24</accession>
<protein>
    <recommendedName>
        <fullName evidence="3">Capsule biosynthesis protein</fullName>
    </recommendedName>
</protein>
<gene>
    <name evidence="2" type="ORF">METZ01_LOCUS389099</name>
</gene>
<reference evidence="2" key="1">
    <citation type="submission" date="2018-05" db="EMBL/GenBank/DDBJ databases">
        <authorList>
            <person name="Lanie J.A."/>
            <person name="Ng W.-L."/>
            <person name="Kazmierczak K.M."/>
            <person name="Andrzejewski T.M."/>
            <person name="Davidsen T.M."/>
            <person name="Wayne K.J."/>
            <person name="Tettelin H."/>
            <person name="Glass J.I."/>
            <person name="Rusch D."/>
            <person name="Podicherti R."/>
            <person name="Tsui H.-C.T."/>
            <person name="Winkler M.E."/>
        </authorList>
    </citation>
    <scope>NUCLEOTIDE SEQUENCE</scope>
</reference>
<dbReference type="EMBL" id="UINC01145860">
    <property type="protein sequence ID" value="SVD36245.1"/>
    <property type="molecule type" value="Genomic_DNA"/>
</dbReference>
<name>A0A382UR24_9ZZZZ</name>
<keyword evidence="1" id="KW-1133">Transmembrane helix</keyword>
<evidence type="ECO:0000256" key="1">
    <source>
        <dbReference type="SAM" id="Phobius"/>
    </source>
</evidence>
<organism evidence="2">
    <name type="scientific">marine metagenome</name>
    <dbReference type="NCBI Taxonomy" id="408172"/>
    <lineage>
        <taxon>unclassified sequences</taxon>
        <taxon>metagenomes</taxon>
        <taxon>ecological metagenomes</taxon>
    </lineage>
</organism>
<dbReference type="Pfam" id="PF19883">
    <property type="entry name" value="DUF6356"/>
    <property type="match status" value="1"/>
</dbReference>